<reference evidence="2 3" key="1">
    <citation type="submission" date="2020-03" db="EMBL/GenBank/DDBJ databases">
        <title>Dissostichus mawsoni Genome sequencing and assembly.</title>
        <authorList>
            <person name="Park H."/>
        </authorList>
    </citation>
    <scope>NUCLEOTIDE SEQUENCE [LARGE SCALE GENOMIC DNA]</scope>
    <source>
        <strain evidence="2">DM0001</strain>
        <tissue evidence="2">Muscle</tissue>
    </source>
</reference>
<accession>A0A7J5YAT2</accession>
<name>A0A7J5YAT2_DISMA</name>
<proteinExistence type="predicted"/>
<evidence type="ECO:0000313" key="3">
    <source>
        <dbReference type="Proteomes" id="UP000518266"/>
    </source>
</evidence>
<dbReference type="AlphaFoldDB" id="A0A7J5YAT2"/>
<organism evidence="2 3">
    <name type="scientific">Dissostichus mawsoni</name>
    <name type="common">Antarctic cod</name>
    <dbReference type="NCBI Taxonomy" id="36200"/>
    <lineage>
        <taxon>Eukaryota</taxon>
        <taxon>Metazoa</taxon>
        <taxon>Chordata</taxon>
        <taxon>Craniata</taxon>
        <taxon>Vertebrata</taxon>
        <taxon>Euteleostomi</taxon>
        <taxon>Actinopterygii</taxon>
        <taxon>Neopterygii</taxon>
        <taxon>Teleostei</taxon>
        <taxon>Neoteleostei</taxon>
        <taxon>Acanthomorphata</taxon>
        <taxon>Eupercaria</taxon>
        <taxon>Perciformes</taxon>
        <taxon>Notothenioidei</taxon>
        <taxon>Nototheniidae</taxon>
        <taxon>Dissostichus</taxon>
    </lineage>
</organism>
<dbReference type="EMBL" id="JAAKFY010000014">
    <property type="protein sequence ID" value="KAF3846081.1"/>
    <property type="molecule type" value="Genomic_DNA"/>
</dbReference>
<feature type="compositionally biased region" description="Basic and acidic residues" evidence="1">
    <location>
        <begin position="186"/>
        <end position="204"/>
    </location>
</feature>
<comment type="caution">
    <text evidence="2">The sequence shown here is derived from an EMBL/GenBank/DDBJ whole genome shotgun (WGS) entry which is preliminary data.</text>
</comment>
<evidence type="ECO:0000256" key="1">
    <source>
        <dbReference type="SAM" id="MobiDB-lite"/>
    </source>
</evidence>
<sequence length="263" mass="28746">MEDKQDIKPSLSSMLGPVCLRLLPAGTATTCPPLPEQFSDHLVYQFNQLVNLNSISPVFIVQDVISVPAHLDQPLQRLSFALNALLDTRVAQPVTVAEQNCRSAPHLASSGLQLFLYCSHDVIPVVASLHEPLQGLPLAFDALLRGRASQPVPESEQHDDTAPDVLADQLEVLLSRPPVGLSEGSVHTDHQQEDVRPRRAERQAEQQLPPVEDGTLVTIVVPPPARSVHHRHLSPKHRSSSHHALGCSPCWVVDLTVQDCVQS</sequence>
<feature type="region of interest" description="Disordered" evidence="1">
    <location>
        <begin position="178"/>
        <end position="214"/>
    </location>
</feature>
<dbReference type="Proteomes" id="UP000518266">
    <property type="component" value="Unassembled WGS sequence"/>
</dbReference>
<evidence type="ECO:0000313" key="2">
    <source>
        <dbReference type="EMBL" id="KAF3846081.1"/>
    </source>
</evidence>
<protein>
    <submittedName>
        <fullName evidence="2">Uncharacterized protein</fullName>
    </submittedName>
</protein>
<keyword evidence="3" id="KW-1185">Reference proteome</keyword>
<gene>
    <name evidence="2" type="ORF">F7725_003159</name>
</gene>